<reference evidence="3 4" key="1">
    <citation type="submission" date="2021-03" db="EMBL/GenBank/DDBJ databases">
        <title>Sequencing the genomes of 1000 actinobacteria strains.</title>
        <authorList>
            <person name="Klenk H.-P."/>
        </authorList>
    </citation>
    <scope>NUCLEOTIDE SEQUENCE [LARGE SCALE GENOMIC DNA]</scope>
    <source>
        <strain evidence="3 4">DSM 15797</strain>
    </source>
</reference>
<dbReference type="Proteomes" id="UP001296993">
    <property type="component" value="Unassembled WGS sequence"/>
</dbReference>
<feature type="domain" description="PKD" evidence="2">
    <location>
        <begin position="207"/>
        <end position="255"/>
    </location>
</feature>
<dbReference type="InterPro" id="IPR013783">
    <property type="entry name" value="Ig-like_fold"/>
</dbReference>
<comment type="caution">
    <text evidence="3">The sequence shown here is derived from an EMBL/GenBank/DDBJ whole genome shotgun (WGS) entry which is preliminary data.</text>
</comment>
<name>A0ABS4XJD6_9MICC</name>
<evidence type="ECO:0000256" key="1">
    <source>
        <dbReference type="SAM" id="SignalP"/>
    </source>
</evidence>
<keyword evidence="4" id="KW-1185">Reference proteome</keyword>
<evidence type="ECO:0000259" key="2">
    <source>
        <dbReference type="PROSITE" id="PS50093"/>
    </source>
</evidence>
<evidence type="ECO:0000313" key="3">
    <source>
        <dbReference type="EMBL" id="MBP2388518.1"/>
    </source>
</evidence>
<proteinExistence type="predicted"/>
<gene>
    <name evidence="3" type="ORF">JOF47_004091</name>
</gene>
<evidence type="ECO:0000313" key="4">
    <source>
        <dbReference type="Proteomes" id="UP001296993"/>
    </source>
</evidence>
<dbReference type="EMBL" id="JAGIOF010000004">
    <property type="protein sequence ID" value="MBP2388518.1"/>
    <property type="molecule type" value="Genomic_DNA"/>
</dbReference>
<protein>
    <recommendedName>
        <fullName evidence="2">PKD domain-containing protein</fullName>
    </recommendedName>
</protein>
<organism evidence="3 4">
    <name type="scientific">Paeniglutamicibacter kerguelensis</name>
    <dbReference type="NCBI Taxonomy" id="254788"/>
    <lineage>
        <taxon>Bacteria</taxon>
        <taxon>Bacillati</taxon>
        <taxon>Actinomycetota</taxon>
        <taxon>Actinomycetes</taxon>
        <taxon>Micrococcales</taxon>
        <taxon>Micrococcaceae</taxon>
        <taxon>Paeniglutamicibacter</taxon>
    </lineage>
</organism>
<feature type="chain" id="PRO_5047172664" description="PKD domain-containing protein" evidence="1">
    <location>
        <begin position="26"/>
        <end position="313"/>
    </location>
</feature>
<dbReference type="InterPro" id="IPR000601">
    <property type="entry name" value="PKD_dom"/>
</dbReference>
<accession>A0ABS4XJD6</accession>
<dbReference type="PROSITE" id="PS50093">
    <property type="entry name" value="PKD"/>
    <property type="match status" value="1"/>
</dbReference>
<keyword evidence="1" id="KW-0732">Signal</keyword>
<feature type="signal peptide" evidence="1">
    <location>
        <begin position="1"/>
        <end position="25"/>
    </location>
</feature>
<sequence length="313" mass="33751">MRSRSLISIATATICIVFSGVPATADTLPDGCGSSTSLGGQAIKSAQSGCVSGARSDVPGYFNDASKSRLVNNGPKIQYKVLYFRQCEPSLVNLMGCNANTDPPCADGSYPMLRLIYVLNGPRKGQQISRQSYCSNEPPADIPGAEQDIAKVTPERFRELPILASTIISQPENFSLRNGHAHLYADSENQNFDIVIFDQDVRVRAIPTSYSWSYGDGSSRTVNFPGERQTNRGFDAPTSTSHVYKETGDFGVGLTTRFRGEYSTEGGPWTPIPGVANVPSTSVTISVWRTKKVLVAENCRATPDGPGCASIFE</sequence>
<dbReference type="Gene3D" id="2.60.40.10">
    <property type="entry name" value="Immunoglobulins"/>
    <property type="match status" value="1"/>
</dbReference>